<sequence>MRSFSLSCILLSCATTGAMAAPSASSSSNVTVNTIGSNGTASNGAGSSPPADRWLRLETLASDAASTGPSVRVLEAGSPAFGLGGSYTISTDNMTIGLGTGNVKTNTKADLALTLGYDGTAEFKITYSGKLSCQEGTDSSGANVFTSTGA</sequence>
<accession>A0ABR1VYE3</accession>
<organism evidence="2 3">
    <name type="scientific">Apiospora phragmitis</name>
    <dbReference type="NCBI Taxonomy" id="2905665"/>
    <lineage>
        <taxon>Eukaryota</taxon>
        <taxon>Fungi</taxon>
        <taxon>Dikarya</taxon>
        <taxon>Ascomycota</taxon>
        <taxon>Pezizomycotina</taxon>
        <taxon>Sordariomycetes</taxon>
        <taxon>Xylariomycetidae</taxon>
        <taxon>Amphisphaeriales</taxon>
        <taxon>Apiosporaceae</taxon>
        <taxon>Apiospora</taxon>
    </lineage>
</organism>
<feature type="signal peptide" evidence="1">
    <location>
        <begin position="1"/>
        <end position="20"/>
    </location>
</feature>
<dbReference type="RefSeq" id="XP_066719197.1">
    <property type="nucleotide sequence ID" value="XM_066854919.1"/>
</dbReference>
<keyword evidence="1" id="KW-0732">Signal</keyword>
<proteinExistence type="predicted"/>
<feature type="chain" id="PRO_5045201082" evidence="1">
    <location>
        <begin position="21"/>
        <end position="150"/>
    </location>
</feature>
<protein>
    <submittedName>
        <fullName evidence="2">Uncharacterized protein</fullName>
    </submittedName>
</protein>
<evidence type="ECO:0000256" key="1">
    <source>
        <dbReference type="SAM" id="SignalP"/>
    </source>
</evidence>
<keyword evidence="3" id="KW-1185">Reference proteome</keyword>
<evidence type="ECO:0000313" key="2">
    <source>
        <dbReference type="EMBL" id="KAK8076238.1"/>
    </source>
</evidence>
<gene>
    <name evidence="2" type="ORF">PG994_003510</name>
</gene>
<name>A0ABR1VYE3_9PEZI</name>
<dbReference type="GeneID" id="92087982"/>
<dbReference type="Proteomes" id="UP001480595">
    <property type="component" value="Unassembled WGS sequence"/>
</dbReference>
<reference evidence="2 3" key="1">
    <citation type="submission" date="2023-01" db="EMBL/GenBank/DDBJ databases">
        <title>Analysis of 21 Apiospora genomes using comparative genomics revels a genus with tremendous synthesis potential of carbohydrate active enzymes and secondary metabolites.</title>
        <authorList>
            <person name="Sorensen T."/>
        </authorList>
    </citation>
    <scope>NUCLEOTIDE SEQUENCE [LARGE SCALE GENOMIC DNA]</scope>
    <source>
        <strain evidence="2 3">CBS 135458</strain>
    </source>
</reference>
<evidence type="ECO:0000313" key="3">
    <source>
        <dbReference type="Proteomes" id="UP001480595"/>
    </source>
</evidence>
<comment type="caution">
    <text evidence="2">The sequence shown here is derived from an EMBL/GenBank/DDBJ whole genome shotgun (WGS) entry which is preliminary data.</text>
</comment>
<dbReference type="EMBL" id="JAQQWL010000004">
    <property type="protein sequence ID" value="KAK8076238.1"/>
    <property type="molecule type" value="Genomic_DNA"/>
</dbReference>